<dbReference type="RefSeq" id="WP_378971199.1">
    <property type="nucleotide sequence ID" value="NZ_JBHTBJ010000016.1"/>
</dbReference>
<evidence type="ECO:0000259" key="2">
    <source>
        <dbReference type="Pfam" id="PF13847"/>
    </source>
</evidence>
<organism evidence="3 4">
    <name type="scientific">Paractinoplanes rhizophilus</name>
    <dbReference type="NCBI Taxonomy" id="1416877"/>
    <lineage>
        <taxon>Bacteria</taxon>
        <taxon>Bacillati</taxon>
        <taxon>Actinomycetota</taxon>
        <taxon>Actinomycetes</taxon>
        <taxon>Micromonosporales</taxon>
        <taxon>Micromonosporaceae</taxon>
        <taxon>Paractinoplanes</taxon>
    </lineage>
</organism>
<dbReference type="Pfam" id="PF13847">
    <property type="entry name" value="Methyltransf_31"/>
    <property type="match status" value="1"/>
</dbReference>
<dbReference type="GO" id="GO:0032259">
    <property type="term" value="P:methylation"/>
    <property type="evidence" value="ECO:0007669"/>
    <property type="project" value="UniProtKB-KW"/>
</dbReference>
<dbReference type="InterPro" id="IPR029063">
    <property type="entry name" value="SAM-dependent_MTases_sf"/>
</dbReference>
<dbReference type="InterPro" id="IPR025714">
    <property type="entry name" value="Methyltranfer_dom"/>
</dbReference>
<dbReference type="Gene3D" id="3.40.50.150">
    <property type="entry name" value="Vaccinia Virus protein VP39"/>
    <property type="match status" value="1"/>
</dbReference>
<feature type="domain" description="Methyltransferase" evidence="2">
    <location>
        <begin position="33"/>
        <end position="164"/>
    </location>
</feature>
<dbReference type="PANTHER" id="PTHR43591">
    <property type="entry name" value="METHYLTRANSFERASE"/>
    <property type="match status" value="1"/>
</dbReference>
<keyword evidence="4" id="KW-1185">Reference proteome</keyword>
<evidence type="ECO:0000313" key="4">
    <source>
        <dbReference type="Proteomes" id="UP001596548"/>
    </source>
</evidence>
<feature type="region of interest" description="Disordered" evidence="1">
    <location>
        <begin position="74"/>
        <end position="98"/>
    </location>
</feature>
<reference evidence="4" key="1">
    <citation type="journal article" date="2019" name="Int. J. Syst. Evol. Microbiol.">
        <title>The Global Catalogue of Microorganisms (GCM) 10K type strain sequencing project: providing services to taxonomists for standard genome sequencing and annotation.</title>
        <authorList>
            <consortium name="The Broad Institute Genomics Platform"/>
            <consortium name="The Broad Institute Genome Sequencing Center for Infectious Disease"/>
            <person name="Wu L."/>
            <person name="Ma J."/>
        </authorList>
    </citation>
    <scope>NUCLEOTIDE SEQUENCE [LARGE SCALE GENOMIC DNA]</scope>
    <source>
        <strain evidence="4">XZYJT-10</strain>
    </source>
</reference>
<dbReference type="EMBL" id="JBHTBJ010000016">
    <property type="protein sequence ID" value="MFC7276631.1"/>
    <property type="molecule type" value="Genomic_DNA"/>
</dbReference>
<dbReference type="CDD" id="cd02440">
    <property type="entry name" value="AdoMet_MTases"/>
    <property type="match status" value="1"/>
</dbReference>
<keyword evidence="3" id="KW-0489">Methyltransferase</keyword>
<name>A0ABW2HVD6_9ACTN</name>
<dbReference type="Proteomes" id="UP001596548">
    <property type="component" value="Unassembled WGS sequence"/>
</dbReference>
<accession>A0ABW2HVD6</accession>
<dbReference type="GO" id="GO:0008168">
    <property type="term" value="F:methyltransferase activity"/>
    <property type="evidence" value="ECO:0007669"/>
    <property type="project" value="UniProtKB-KW"/>
</dbReference>
<evidence type="ECO:0000256" key="1">
    <source>
        <dbReference type="SAM" id="MobiDB-lite"/>
    </source>
</evidence>
<protein>
    <submittedName>
        <fullName evidence="3">Methyltransferase domain-containing protein</fullName>
    </submittedName>
</protein>
<dbReference type="SUPFAM" id="SSF53335">
    <property type="entry name" value="S-adenosyl-L-methionine-dependent methyltransferases"/>
    <property type="match status" value="1"/>
</dbReference>
<evidence type="ECO:0000313" key="3">
    <source>
        <dbReference type="EMBL" id="MFC7276631.1"/>
    </source>
</evidence>
<feature type="compositionally biased region" description="Basic and acidic residues" evidence="1">
    <location>
        <begin position="85"/>
        <end position="98"/>
    </location>
</feature>
<sequence length="268" mass="28435">MTDQITYMDVAAATPVGLDYKRRSLAALDVRPGQTVVDIGCGPGTDLGRLAEAVGPGGLVIGIDRDPPMLAEARRRGRGGGARGHGGEARVREGDAGRGEGDVRLCEGDIHALPLAGASVDRARADRLLQHVTDPQAAIAEVRRVLRPGGLFGMAEPDWDTLAVSDDDPGVSRAWSRFVAGRVRNPTIGRELPRLCARAGLRVYSVEAVAVVFRDFDTADRILGLRRNTERAVQAGALLAAVGDAWVRRQQSGPVLAGFTCYLVTAAR</sequence>
<proteinExistence type="predicted"/>
<dbReference type="PANTHER" id="PTHR43591:SF24">
    <property type="entry name" value="2-METHOXY-6-POLYPRENYL-1,4-BENZOQUINOL METHYLASE, MITOCHONDRIAL"/>
    <property type="match status" value="1"/>
</dbReference>
<comment type="caution">
    <text evidence="3">The sequence shown here is derived from an EMBL/GenBank/DDBJ whole genome shotgun (WGS) entry which is preliminary data.</text>
</comment>
<gene>
    <name evidence="3" type="ORF">ACFQS1_21790</name>
</gene>
<keyword evidence="3" id="KW-0808">Transferase</keyword>